<sequence length="449" mass="47612">MELSLVSAKASPRAAAAAATSSPLLPSPTRGRARLGGRRFRCVAAAAKGEDVFGGRKELTGVQPLVEALPPVARAALELAVVAAAATAGYSLGTRYGGGSRTASIAGAAVLGAAGLAGAAAVNSVVPEVAAVGLHNYVAGRDDPTELEAAEVEAIASKYGVGTQDAAFKSELCDLYASFVYSVIPPGHGDLKGNEVEAIIKFKRALGLDDVDAANMHMAVGRRLYRERLDAFQKLIFVSNLVFGDASEFILPWKHLFGITDYQIDIAMRENAKSLYALELKSIGRGLDIGTLIEVRRVQIAYKLFDEIAADMFREHAKSLIQENISSALSILKSNSGSTNIPTEVISEVNSILAFNSLLTVLSKFPQGDRFARGLGPVSLAGDFDHDRMVGDLKILYAAYATEILSDGNLDDEKFVRLSELRNIFGLGKREAEAIIEGVTSNVKSQVPA</sequence>
<protein>
    <submittedName>
        <fullName evidence="1">Uncharacterized protein</fullName>
    </submittedName>
</protein>
<reference evidence="1" key="1">
    <citation type="submission" date="2021-05" db="EMBL/GenBank/DDBJ databases">
        <authorList>
            <person name="Scholz U."/>
            <person name="Mascher M."/>
            <person name="Fiebig A."/>
        </authorList>
    </citation>
    <scope>NUCLEOTIDE SEQUENCE [LARGE SCALE GENOMIC DNA]</scope>
</reference>
<dbReference type="EnsemblPlants" id="AVESA.00010b.r2.1DG0182720.1">
    <property type="protein sequence ID" value="AVESA.00010b.r2.1DG0182720.1.CDS"/>
    <property type="gene ID" value="AVESA.00010b.r2.1DG0182720"/>
</dbReference>
<reference evidence="1" key="2">
    <citation type="submission" date="2025-09" db="UniProtKB">
        <authorList>
            <consortium name="EnsemblPlants"/>
        </authorList>
    </citation>
    <scope>IDENTIFICATION</scope>
</reference>
<organism evidence="1 2">
    <name type="scientific">Avena sativa</name>
    <name type="common">Oat</name>
    <dbReference type="NCBI Taxonomy" id="4498"/>
    <lineage>
        <taxon>Eukaryota</taxon>
        <taxon>Viridiplantae</taxon>
        <taxon>Streptophyta</taxon>
        <taxon>Embryophyta</taxon>
        <taxon>Tracheophyta</taxon>
        <taxon>Spermatophyta</taxon>
        <taxon>Magnoliopsida</taxon>
        <taxon>Liliopsida</taxon>
        <taxon>Poales</taxon>
        <taxon>Poaceae</taxon>
        <taxon>BOP clade</taxon>
        <taxon>Pooideae</taxon>
        <taxon>Poodae</taxon>
        <taxon>Poeae</taxon>
        <taxon>Poeae Chloroplast Group 1 (Aveneae type)</taxon>
        <taxon>Aveninae</taxon>
        <taxon>Avena</taxon>
    </lineage>
</organism>
<dbReference type="Proteomes" id="UP001732700">
    <property type="component" value="Chromosome 1D"/>
</dbReference>
<accession>A0ACD5U5E3</accession>
<evidence type="ECO:0000313" key="2">
    <source>
        <dbReference type="Proteomes" id="UP001732700"/>
    </source>
</evidence>
<name>A0ACD5U5E3_AVESA</name>
<keyword evidence="2" id="KW-1185">Reference proteome</keyword>
<evidence type="ECO:0000313" key="1">
    <source>
        <dbReference type="EnsemblPlants" id="AVESA.00010b.r2.1DG0182720.1.CDS"/>
    </source>
</evidence>
<proteinExistence type="predicted"/>